<evidence type="ECO:0000313" key="2">
    <source>
        <dbReference type="EMBL" id="CAA2990910.1"/>
    </source>
</evidence>
<feature type="region of interest" description="Disordered" evidence="1">
    <location>
        <begin position="1"/>
        <end position="38"/>
    </location>
</feature>
<reference evidence="2 3" key="1">
    <citation type="submission" date="2019-12" db="EMBL/GenBank/DDBJ databases">
        <authorList>
            <person name="Alioto T."/>
            <person name="Alioto T."/>
            <person name="Gomez Garrido J."/>
        </authorList>
    </citation>
    <scope>NUCLEOTIDE SEQUENCE [LARGE SCALE GENOMIC DNA]</scope>
</reference>
<comment type="caution">
    <text evidence="2">The sequence shown here is derived from an EMBL/GenBank/DDBJ whole genome shotgun (WGS) entry which is preliminary data.</text>
</comment>
<dbReference type="AlphaFoldDB" id="A0A8S0SH34"/>
<dbReference type="EMBL" id="CACTIH010004473">
    <property type="protein sequence ID" value="CAA2990910.1"/>
    <property type="molecule type" value="Genomic_DNA"/>
</dbReference>
<gene>
    <name evidence="2" type="ORF">OLEA9_A077268</name>
</gene>
<accession>A0A8S0SH34</accession>
<dbReference type="Proteomes" id="UP000594638">
    <property type="component" value="Unassembled WGS sequence"/>
</dbReference>
<protein>
    <submittedName>
        <fullName evidence="2">Uncharacterized protein</fullName>
    </submittedName>
</protein>
<name>A0A8S0SH34_OLEEU</name>
<organism evidence="2 3">
    <name type="scientific">Olea europaea subsp. europaea</name>
    <dbReference type="NCBI Taxonomy" id="158383"/>
    <lineage>
        <taxon>Eukaryota</taxon>
        <taxon>Viridiplantae</taxon>
        <taxon>Streptophyta</taxon>
        <taxon>Embryophyta</taxon>
        <taxon>Tracheophyta</taxon>
        <taxon>Spermatophyta</taxon>
        <taxon>Magnoliopsida</taxon>
        <taxon>eudicotyledons</taxon>
        <taxon>Gunneridae</taxon>
        <taxon>Pentapetalae</taxon>
        <taxon>asterids</taxon>
        <taxon>lamiids</taxon>
        <taxon>Lamiales</taxon>
        <taxon>Oleaceae</taxon>
        <taxon>Oleeae</taxon>
        <taxon>Olea</taxon>
    </lineage>
</organism>
<keyword evidence="3" id="KW-1185">Reference proteome</keyword>
<evidence type="ECO:0000256" key="1">
    <source>
        <dbReference type="SAM" id="MobiDB-lite"/>
    </source>
</evidence>
<feature type="compositionally biased region" description="Polar residues" evidence="1">
    <location>
        <begin position="21"/>
        <end position="30"/>
    </location>
</feature>
<proteinExistence type="predicted"/>
<dbReference type="Gramene" id="OE9A077268T1">
    <property type="protein sequence ID" value="OE9A077268C1"/>
    <property type="gene ID" value="OE9A077268"/>
</dbReference>
<feature type="non-terminal residue" evidence="2">
    <location>
        <position position="1"/>
    </location>
</feature>
<sequence length="96" mass="10495">CLTHPIPSYGKPDRPAGISPASVSQPGSQRRQARCSQMHPADAARCTQLMHPAVLRRCTQLMQLEDAAILRQLEAARGSQLFPEDAAIHWQPDAPS</sequence>
<evidence type="ECO:0000313" key="3">
    <source>
        <dbReference type="Proteomes" id="UP000594638"/>
    </source>
</evidence>